<protein>
    <submittedName>
        <fullName evidence="2">Transposase</fullName>
    </submittedName>
</protein>
<organism evidence="2 3">
    <name type="scientific">Pedobacter albus</name>
    <dbReference type="NCBI Taxonomy" id="3113905"/>
    <lineage>
        <taxon>Bacteria</taxon>
        <taxon>Pseudomonadati</taxon>
        <taxon>Bacteroidota</taxon>
        <taxon>Sphingobacteriia</taxon>
        <taxon>Sphingobacteriales</taxon>
        <taxon>Sphingobacteriaceae</taxon>
        <taxon>Pedobacter</taxon>
    </lineage>
</organism>
<accession>A0ABU7IB25</accession>
<dbReference type="SMART" id="SM01321">
    <property type="entry name" value="Y1_Tnp"/>
    <property type="match status" value="1"/>
</dbReference>
<evidence type="ECO:0000313" key="3">
    <source>
        <dbReference type="Proteomes" id="UP001336835"/>
    </source>
</evidence>
<dbReference type="InterPro" id="IPR002686">
    <property type="entry name" value="Transposase_17"/>
</dbReference>
<dbReference type="Proteomes" id="UP001336835">
    <property type="component" value="Unassembled WGS sequence"/>
</dbReference>
<keyword evidence="3" id="KW-1185">Reference proteome</keyword>
<evidence type="ECO:0000259" key="1">
    <source>
        <dbReference type="SMART" id="SM01321"/>
    </source>
</evidence>
<reference evidence="2 3" key="1">
    <citation type="submission" date="2024-01" db="EMBL/GenBank/DDBJ databases">
        <title>Pedobacter sp. nov., isolated from fresh soil.</title>
        <authorList>
            <person name="Le N.T.T."/>
        </authorList>
    </citation>
    <scope>NUCLEOTIDE SEQUENCE [LARGE SCALE GENOMIC DNA]</scope>
    <source>
        <strain evidence="2 3">KR3-3</strain>
    </source>
</reference>
<dbReference type="PANTHER" id="PTHR36966:SF1">
    <property type="entry name" value="REP-ASSOCIATED TYROSINE TRANSPOSASE"/>
    <property type="match status" value="1"/>
</dbReference>
<dbReference type="EMBL" id="JAZDQT010000003">
    <property type="protein sequence ID" value="MEE1946685.1"/>
    <property type="molecule type" value="Genomic_DNA"/>
</dbReference>
<feature type="domain" description="Transposase IS200-like" evidence="1">
    <location>
        <begin position="5"/>
        <end position="136"/>
    </location>
</feature>
<comment type="caution">
    <text evidence="2">The sequence shown here is derived from an EMBL/GenBank/DDBJ whole genome shotgun (WGS) entry which is preliminary data.</text>
</comment>
<name>A0ABU7IB25_9SPHI</name>
<evidence type="ECO:0000313" key="2">
    <source>
        <dbReference type="EMBL" id="MEE1946685.1"/>
    </source>
</evidence>
<sequence length="181" mass="21881">MVPIATYHPQFFTVAILKWQNLLLADERKEIVISSLNFLHAKKRIKVYAFVIMPNHIHLIWQVMSGYLREDVQRDFLKFTAQQLLKTLRNGHTSEMKNYYVGLKDRKYQIWQRNALSKDLWSEAFFLQKLGYIHNNPCQPKWMLVDAPEDYYYSSASFYKSQQNNFSFLSHYSERMFFCRW</sequence>
<dbReference type="InterPro" id="IPR036515">
    <property type="entry name" value="Transposase_17_sf"/>
</dbReference>
<dbReference type="SUPFAM" id="SSF143422">
    <property type="entry name" value="Transposase IS200-like"/>
    <property type="match status" value="1"/>
</dbReference>
<proteinExistence type="predicted"/>
<dbReference type="PANTHER" id="PTHR36966">
    <property type="entry name" value="REP-ASSOCIATED TYROSINE TRANSPOSASE"/>
    <property type="match status" value="1"/>
</dbReference>
<dbReference type="InterPro" id="IPR052715">
    <property type="entry name" value="RAYT_transposase"/>
</dbReference>
<dbReference type="Gene3D" id="3.30.70.1290">
    <property type="entry name" value="Transposase IS200-like"/>
    <property type="match status" value="1"/>
</dbReference>
<dbReference type="RefSeq" id="WP_330108982.1">
    <property type="nucleotide sequence ID" value="NZ_JAZDQT010000003.1"/>
</dbReference>
<gene>
    <name evidence="2" type="ORF">VRU48_16290</name>
</gene>